<protein>
    <submittedName>
        <fullName evidence="2">Uncharacterized protein</fullName>
    </submittedName>
</protein>
<dbReference type="Proteomes" id="UP001189429">
    <property type="component" value="Unassembled WGS sequence"/>
</dbReference>
<dbReference type="EMBL" id="CAUYUJ010008201">
    <property type="protein sequence ID" value="CAK0823153.1"/>
    <property type="molecule type" value="Genomic_DNA"/>
</dbReference>
<gene>
    <name evidence="2" type="ORF">PCOR1329_LOCUS23985</name>
</gene>
<evidence type="ECO:0000313" key="3">
    <source>
        <dbReference type="Proteomes" id="UP001189429"/>
    </source>
</evidence>
<organism evidence="2 3">
    <name type="scientific">Prorocentrum cordatum</name>
    <dbReference type="NCBI Taxonomy" id="2364126"/>
    <lineage>
        <taxon>Eukaryota</taxon>
        <taxon>Sar</taxon>
        <taxon>Alveolata</taxon>
        <taxon>Dinophyceae</taxon>
        <taxon>Prorocentrales</taxon>
        <taxon>Prorocentraceae</taxon>
        <taxon>Prorocentrum</taxon>
    </lineage>
</organism>
<feature type="region of interest" description="Disordered" evidence="1">
    <location>
        <begin position="1"/>
        <end position="44"/>
    </location>
</feature>
<name>A0ABN9RX72_9DINO</name>
<evidence type="ECO:0000313" key="2">
    <source>
        <dbReference type="EMBL" id="CAK0823153.1"/>
    </source>
</evidence>
<sequence>ARRSSSSADPPCRVLQQRADGGEPGMTPERWQAGRQADPGLSDEGLGQAEALADFLAGGASECPLFAGVVPLGRLLVSPVKRPCRRCDPPRSDSAWYRMCGPIASRSAASTTQVAP</sequence>
<comment type="caution">
    <text evidence="2">The sequence shown here is derived from an EMBL/GenBank/DDBJ whole genome shotgun (WGS) entry which is preliminary data.</text>
</comment>
<proteinExistence type="predicted"/>
<accession>A0ABN9RX72</accession>
<keyword evidence="3" id="KW-1185">Reference proteome</keyword>
<evidence type="ECO:0000256" key="1">
    <source>
        <dbReference type="SAM" id="MobiDB-lite"/>
    </source>
</evidence>
<reference evidence="2" key="1">
    <citation type="submission" date="2023-10" db="EMBL/GenBank/DDBJ databases">
        <authorList>
            <person name="Chen Y."/>
            <person name="Shah S."/>
            <person name="Dougan E. K."/>
            <person name="Thang M."/>
            <person name="Chan C."/>
        </authorList>
    </citation>
    <scope>NUCLEOTIDE SEQUENCE [LARGE SCALE GENOMIC DNA]</scope>
</reference>
<feature type="non-terminal residue" evidence="2">
    <location>
        <position position="1"/>
    </location>
</feature>